<dbReference type="InterPro" id="IPR010813">
    <property type="entry name" value="DUF1413"/>
</dbReference>
<dbReference type="Pfam" id="PF07205">
    <property type="entry name" value="DUF1413"/>
    <property type="match status" value="1"/>
</dbReference>
<evidence type="ECO:0000313" key="2">
    <source>
        <dbReference type="Proteomes" id="UP001058120"/>
    </source>
</evidence>
<proteinExistence type="predicted"/>
<evidence type="ECO:0000313" key="1">
    <source>
        <dbReference type="EMBL" id="UWX05395.1"/>
    </source>
</evidence>
<keyword evidence="1" id="KW-0238">DNA-binding</keyword>
<sequence length="77" mass="8846">MSELDTLLSKAVAETKQLEQGEVFYVRDLFKGYKWNRIPRKTRIMLGTLFLNYVKSNSCGIKPDENSTAGQQRYIVG</sequence>
<accession>A0ABY5Y039</accession>
<reference evidence="1" key="1">
    <citation type="submission" date="2020-12" db="EMBL/GenBank/DDBJ databases">
        <title>Taurinivorans muris gen. nov., sp. nov., fundamental and realized metabolic niche of a ubiquitous sulfidogenic bacterium in the murine intestine.</title>
        <authorList>
            <person name="Ye H."/>
            <person name="Hanson B.T."/>
            <person name="Loy A."/>
        </authorList>
    </citation>
    <scope>NUCLEOTIDE SEQUENCE</scope>
    <source>
        <strain evidence="1">LT0009</strain>
    </source>
</reference>
<dbReference type="GO" id="GO:0003677">
    <property type="term" value="F:DNA binding"/>
    <property type="evidence" value="ECO:0007669"/>
    <property type="project" value="UniProtKB-KW"/>
</dbReference>
<dbReference type="Proteomes" id="UP001058120">
    <property type="component" value="Chromosome"/>
</dbReference>
<dbReference type="RefSeq" id="WP_334314974.1">
    <property type="nucleotide sequence ID" value="NZ_CP065938.1"/>
</dbReference>
<name>A0ABY5Y039_9BACT</name>
<keyword evidence="2" id="KW-1185">Reference proteome</keyword>
<dbReference type="EMBL" id="CP065938">
    <property type="protein sequence ID" value="UWX05395.1"/>
    <property type="molecule type" value="Genomic_DNA"/>
</dbReference>
<organism evidence="1 2">
    <name type="scientific">Taurinivorans muris</name>
    <dbReference type="NCBI Taxonomy" id="2787751"/>
    <lineage>
        <taxon>Bacteria</taxon>
        <taxon>Pseudomonadati</taxon>
        <taxon>Thermodesulfobacteriota</taxon>
        <taxon>Desulfovibrionia</taxon>
        <taxon>Desulfovibrionales</taxon>
        <taxon>Desulfovibrionaceae</taxon>
        <taxon>Taurinivorans</taxon>
    </lineage>
</organism>
<gene>
    <name evidence="1" type="ORF">JBF11_08050</name>
</gene>
<protein>
    <submittedName>
        <fullName evidence="1">Single-stranded DNA-binding protein</fullName>
    </submittedName>
</protein>